<evidence type="ECO:0000313" key="7">
    <source>
        <dbReference type="RefSeq" id="XP_015591155.1"/>
    </source>
</evidence>
<accession>A0AAJ7BPF5</accession>
<proteinExistence type="inferred from homology"/>
<evidence type="ECO:0000256" key="1">
    <source>
        <dbReference type="ARBA" id="ARBA00004613"/>
    </source>
</evidence>
<name>A0AAJ7BPF5_CEPCN</name>
<dbReference type="PANTHER" id="PTHR10009:SF18">
    <property type="entry name" value="PROTEIN YELLOW-LIKE PROTEIN"/>
    <property type="match status" value="1"/>
</dbReference>
<dbReference type="Pfam" id="PF03022">
    <property type="entry name" value="MRJP"/>
    <property type="match status" value="1"/>
</dbReference>
<evidence type="ECO:0000256" key="2">
    <source>
        <dbReference type="ARBA" id="ARBA00009127"/>
    </source>
</evidence>
<reference evidence="6 7" key="1">
    <citation type="submission" date="2025-04" db="UniProtKB">
        <authorList>
            <consortium name="RefSeq"/>
        </authorList>
    </citation>
    <scope>IDENTIFICATION</scope>
</reference>
<dbReference type="GO" id="GO:0005576">
    <property type="term" value="C:extracellular region"/>
    <property type="evidence" value="ECO:0007669"/>
    <property type="project" value="UniProtKB-SubCell"/>
</dbReference>
<keyword evidence="4" id="KW-0732">Signal</keyword>
<keyword evidence="5" id="KW-1185">Reference proteome</keyword>
<evidence type="ECO:0000256" key="3">
    <source>
        <dbReference type="ARBA" id="ARBA00022525"/>
    </source>
</evidence>
<comment type="similarity">
    <text evidence="2">Belongs to the major royal jelly protein family.</text>
</comment>
<dbReference type="Gene3D" id="2.120.10.30">
    <property type="entry name" value="TolB, C-terminal domain"/>
    <property type="match status" value="1"/>
</dbReference>
<evidence type="ECO:0000313" key="6">
    <source>
        <dbReference type="RefSeq" id="XP_015591154.1"/>
    </source>
</evidence>
<dbReference type="KEGG" id="ccin:107265820"/>
<gene>
    <name evidence="6 7" type="primary">LOC107265820</name>
</gene>
<dbReference type="Proteomes" id="UP000694920">
    <property type="component" value="Unplaced"/>
</dbReference>
<comment type="subcellular location">
    <subcellularLocation>
        <location evidence="1">Secreted</location>
    </subcellularLocation>
</comment>
<keyword evidence="3" id="KW-0964">Secreted</keyword>
<dbReference type="GeneID" id="107265820"/>
<dbReference type="InterPro" id="IPR011042">
    <property type="entry name" value="6-blade_b-propeller_TolB-like"/>
</dbReference>
<evidence type="ECO:0000256" key="4">
    <source>
        <dbReference type="ARBA" id="ARBA00022729"/>
    </source>
</evidence>
<dbReference type="SUPFAM" id="SSF101898">
    <property type="entry name" value="NHL repeat"/>
    <property type="match status" value="1"/>
</dbReference>
<dbReference type="RefSeq" id="XP_015591155.1">
    <property type="nucleotide sequence ID" value="XM_015735669.2"/>
</dbReference>
<dbReference type="AlphaFoldDB" id="A0AAJ7BPF5"/>
<evidence type="ECO:0000313" key="5">
    <source>
        <dbReference type="Proteomes" id="UP000694920"/>
    </source>
</evidence>
<sequence length="374" mass="42650">MVVCYSPATKWLKCSILRFLLLLPYVKSWNFTSVNLPEDTLAWRFALWRNRAFLAIPRWQQNLNAELTLIEAPWPEVGNYQIGLSSTVLSSFPNLDSQNARKTCANLQSVVAVDTDPRGRLWVLDAPQDNDCPAKIILYDLRRNDQEITRCEFTGVSTKYLRSLVVDPVVSTWGSRAYIGDPDDESIIVYSLGQRRWWRLRLVRGSNVPKIYSTDLAISRKSSLLYLTGYPSQDLFSVNLDESREDEGPPAVLKDLASQNTTVSWLGTKLGSSLGLFADYKGGLHYFIVTERASVRWDGKQNLKAENHAVLLQREDVPCITDYVMDSQRNLWGLVNSRHPDGTKKHNLSKLGRSHNVSLPFRTVKVYKYNRFAL</sequence>
<dbReference type="PANTHER" id="PTHR10009">
    <property type="entry name" value="PROTEIN YELLOW-RELATED"/>
    <property type="match status" value="1"/>
</dbReference>
<dbReference type="InterPro" id="IPR017996">
    <property type="entry name" value="MRJP/yellow-related"/>
</dbReference>
<dbReference type="RefSeq" id="XP_015591154.1">
    <property type="nucleotide sequence ID" value="XM_015735668.2"/>
</dbReference>
<organism evidence="5 7">
    <name type="scientific">Cephus cinctus</name>
    <name type="common">Wheat stem sawfly</name>
    <dbReference type="NCBI Taxonomy" id="211228"/>
    <lineage>
        <taxon>Eukaryota</taxon>
        <taxon>Metazoa</taxon>
        <taxon>Ecdysozoa</taxon>
        <taxon>Arthropoda</taxon>
        <taxon>Hexapoda</taxon>
        <taxon>Insecta</taxon>
        <taxon>Pterygota</taxon>
        <taxon>Neoptera</taxon>
        <taxon>Endopterygota</taxon>
        <taxon>Hymenoptera</taxon>
        <taxon>Cephoidea</taxon>
        <taxon>Cephidae</taxon>
        <taxon>Cephus</taxon>
    </lineage>
</organism>
<protein>
    <submittedName>
        <fullName evidence="6 7">Uncharacterized protein LOC107265820</fullName>
    </submittedName>
</protein>